<dbReference type="PANTHER" id="PTHR48083:SF19">
    <property type="entry name" value="FLAVIN-DEPENDENT MONOOXYGENASE, OXYGENASE SUBUNIT HSAA"/>
    <property type="match status" value="1"/>
</dbReference>
<dbReference type="GO" id="GO:0050660">
    <property type="term" value="F:flavin adenine dinucleotide binding"/>
    <property type="evidence" value="ECO:0007669"/>
    <property type="project" value="InterPro"/>
</dbReference>
<gene>
    <name evidence="5" type="ORF">B2J69_12215</name>
</gene>
<dbReference type="Gene3D" id="2.40.110.10">
    <property type="entry name" value="Butyryl-CoA Dehydrogenase, subunit A, domain 2"/>
    <property type="match status" value="1"/>
</dbReference>
<dbReference type="PIRSF" id="PIRSF016578">
    <property type="entry name" value="HsaA"/>
    <property type="match status" value="1"/>
</dbReference>
<proteinExistence type="inferred from homology"/>
<dbReference type="SUPFAM" id="SSF47203">
    <property type="entry name" value="Acyl-CoA dehydrogenase C-terminal domain-like"/>
    <property type="match status" value="1"/>
</dbReference>
<evidence type="ECO:0000313" key="6">
    <source>
        <dbReference type="Proteomes" id="UP000192769"/>
    </source>
</evidence>
<dbReference type="InterPro" id="IPR009100">
    <property type="entry name" value="AcylCoA_DH/oxidase_NM_dom_sf"/>
</dbReference>
<dbReference type="EMBL" id="MWUE01000017">
    <property type="protein sequence ID" value="OQP33307.1"/>
    <property type="molecule type" value="Genomic_DNA"/>
</dbReference>
<dbReference type="Proteomes" id="UP000192769">
    <property type="component" value="Unassembled WGS sequence"/>
</dbReference>
<dbReference type="Gene3D" id="1.10.540.10">
    <property type="entry name" value="Acyl-CoA dehydrogenase/oxidase, N-terminal domain"/>
    <property type="match status" value="1"/>
</dbReference>
<protein>
    <submittedName>
        <fullName evidence="5">Monooxygenase</fullName>
    </submittedName>
</protein>
<feature type="domain" description="Acyl-CoA dehydrogenase/oxidase N-terminal" evidence="3">
    <location>
        <begin position="30"/>
        <end position="123"/>
    </location>
</feature>
<dbReference type="InterPro" id="IPR013786">
    <property type="entry name" value="AcylCoA_DH/ox_N"/>
</dbReference>
<dbReference type="SUPFAM" id="SSF56645">
    <property type="entry name" value="Acyl-CoA dehydrogenase NM domain-like"/>
    <property type="match status" value="1"/>
</dbReference>
<keyword evidence="6" id="KW-1185">Reference proteome</keyword>
<sequence length="416" mass="45630">MSQIELGWGAGPSAKYEQLAEQFRPLFHKIRAGAIDRELRRQLPVEEIGWLRQSGFTALRLPESAGGHGVTLPELINLLIELGEADSNLVQAIRGHLGFVENVLNSNSRSFRDAWLPRLSRGEIVGPAWSETGDVRQTAFSTRIQRSGDGWRLNGKKFYTTGSIFSDWIDIGLTDDNDKTVSVTVSRTAQGVTVLDDWNGFGQTLTASGTAIFDNVAIDQSDINREERFRYAPAFYQLIHLATLAGIGRAQSSEVAREVASRKRTYSNGNAPRAAQDAQILQVVGRLRGAAYSSSAIVLQAAEALQRAFEAEINGDEQQVLRSVAMAELEVSQSLNVVTDLLLNSSSTLFDALGASGTLKPLALDRFWRNVRTLSSHNPRIYKDRIVGDFAVNGTLPPEQWRIGVADSSENNDGSQ</sequence>
<dbReference type="Gene3D" id="1.20.140.10">
    <property type="entry name" value="Butyryl-CoA Dehydrogenase, subunit A, domain 3"/>
    <property type="match status" value="1"/>
</dbReference>
<evidence type="ECO:0000259" key="3">
    <source>
        <dbReference type="Pfam" id="PF02771"/>
    </source>
</evidence>
<evidence type="ECO:0000259" key="4">
    <source>
        <dbReference type="Pfam" id="PF08028"/>
    </source>
</evidence>
<evidence type="ECO:0000256" key="2">
    <source>
        <dbReference type="ARBA" id="ARBA00049661"/>
    </source>
</evidence>
<dbReference type="RefSeq" id="WP_081139560.1">
    <property type="nucleotide sequence ID" value="NZ_MWUE01000017.1"/>
</dbReference>
<comment type="similarity">
    <text evidence="2">Belongs to the HpaH/HsaA monooxygenase family.</text>
</comment>
<dbReference type="GO" id="GO:0033539">
    <property type="term" value="P:fatty acid beta-oxidation using acyl-CoA dehydrogenase"/>
    <property type="evidence" value="ECO:0007669"/>
    <property type="project" value="TreeGrafter"/>
</dbReference>
<dbReference type="GO" id="GO:0005737">
    <property type="term" value="C:cytoplasm"/>
    <property type="evidence" value="ECO:0007669"/>
    <property type="project" value="TreeGrafter"/>
</dbReference>
<dbReference type="OrthoDB" id="6184213at2"/>
<keyword evidence="5" id="KW-0503">Monooxygenase</keyword>
<dbReference type="GO" id="GO:0016712">
    <property type="term" value="F:oxidoreductase activity, acting on paired donors, with incorporation or reduction of molecular oxygen, reduced flavin or flavoprotein as one donor, and incorporation of one atom of oxygen"/>
    <property type="evidence" value="ECO:0007669"/>
    <property type="project" value="TreeGrafter"/>
</dbReference>
<feature type="domain" description="Acyl-CoA dehydrogenase C-terminal" evidence="4">
    <location>
        <begin position="243"/>
        <end position="377"/>
    </location>
</feature>
<reference evidence="5 6" key="1">
    <citation type="submission" date="2017-02" db="EMBL/GenBank/DDBJ databases">
        <title>Whole genome shotgun sequence of Pantoea agglomerans strain AS1 isolated from a cycad, Zamia floridana in Central Florida, USA.</title>
        <authorList>
            <person name="Lata P."/>
            <person name="Govindarajan S."/>
            <person name="Qi F."/>
            <person name="Li J.-L."/>
            <person name="Maurya S.K."/>
            <person name="Sahoo M.K."/>
        </authorList>
    </citation>
    <scope>NUCLEOTIDE SEQUENCE [LARGE SCALE GENOMIC DNA]</scope>
    <source>
        <strain evidence="5 6">AS1</strain>
    </source>
</reference>
<organism evidence="5 6">
    <name type="scientific">Pantoea latae</name>
    <dbReference type="NCBI Taxonomy" id="1964541"/>
    <lineage>
        <taxon>Bacteria</taxon>
        <taxon>Pseudomonadati</taxon>
        <taxon>Pseudomonadota</taxon>
        <taxon>Gammaproteobacteria</taxon>
        <taxon>Enterobacterales</taxon>
        <taxon>Erwiniaceae</taxon>
        <taxon>Pantoea</taxon>
    </lineage>
</organism>
<dbReference type="InterPro" id="IPR046373">
    <property type="entry name" value="Acyl-CoA_Oxase/DH_mid-dom_sf"/>
</dbReference>
<accession>A0A1V9DHF9</accession>
<name>A0A1V9DHF9_9GAMM</name>
<evidence type="ECO:0000256" key="1">
    <source>
        <dbReference type="ARBA" id="ARBA00023002"/>
    </source>
</evidence>
<dbReference type="GO" id="GO:0003995">
    <property type="term" value="F:acyl-CoA dehydrogenase activity"/>
    <property type="evidence" value="ECO:0007669"/>
    <property type="project" value="TreeGrafter"/>
</dbReference>
<dbReference type="Pfam" id="PF02771">
    <property type="entry name" value="Acyl-CoA_dh_N"/>
    <property type="match status" value="1"/>
</dbReference>
<dbReference type="InterPro" id="IPR013107">
    <property type="entry name" value="Acyl-CoA_DH_C"/>
</dbReference>
<dbReference type="Pfam" id="PF08028">
    <property type="entry name" value="Acyl-CoA_dh_2"/>
    <property type="match status" value="1"/>
</dbReference>
<dbReference type="PANTHER" id="PTHR48083">
    <property type="entry name" value="MEDIUM-CHAIN SPECIFIC ACYL-COA DEHYDROGENASE, MITOCHONDRIAL-RELATED"/>
    <property type="match status" value="1"/>
</dbReference>
<dbReference type="InterPro" id="IPR036250">
    <property type="entry name" value="AcylCo_DH-like_C"/>
</dbReference>
<dbReference type="InterPro" id="IPR037069">
    <property type="entry name" value="AcylCoA_DH/ox_N_sf"/>
</dbReference>
<evidence type="ECO:0000313" key="5">
    <source>
        <dbReference type="EMBL" id="OQP33307.1"/>
    </source>
</evidence>
<dbReference type="InterPro" id="IPR050741">
    <property type="entry name" value="Acyl-CoA_dehydrogenase"/>
</dbReference>
<dbReference type="AlphaFoldDB" id="A0A1V9DHF9"/>
<comment type="caution">
    <text evidence="5">The sequence shown here is derived from an EMBL/GenBank/DDBJ whole genome shotgun (WGS) entry which is preliminary data.</text>
</comment>
<keyword evidence="1" id="KW-0560">Oxidoreductase</keyword>